<dbReference type="EMBL" id="JFBM01000008">
    <property type="protein sequence ID" value="KFU81028.1"/>
    <property type="molecule type" value="Genomic_DNA"/>
</dbReference>
<keyword evidence="2" id="KW-1185">Reference proteome</keyword>
<accession>A0A2P2FWB7</accession>
<protein>
    <submittedName>
        <fullName evidence="1">Uncharacterized protein</fullName>
    </submittedName>
</protein>
<proteinExistence type="predicted"/>
<dbReference type="RefSeq" id="WP_034309510.1">
    <property type="nucleotide sequence ID" value="NZ_JFBM01000008.1"/>
</dbReference>
<evidence type="ECO:0000313" key="1">
    <source>
        <dbReference type="EMBL" id="KFU81028.1"/>
    </source>
</evidence>
<dbReference type="AlphaFoldDB" id="A0A2P2FWB7"/>
<organism evidence="1 2">
    <name type="scientific">Amycolatopsis lurida NRRL 2430</name>
    <dbReference type="NCBI Taxonomy" id="1460371"/>
    <lineage>
        <taxon>Bacteria</taxon>
        <taxon>Bacillati</taxon>
        <taxon>Actinomycetota</taxon>
        <taxon>Actinomycetes</taxon>
        <taxon>Pseudonocardiales</taxon>
        <taxon>Pseudonocardiaceae</taxon>
        <taxon>Amycolatopsis</taxon>
    </lineage>
</organism>
<evidence type="ECO:0000313" key="2">
    <source>
        <dbReference type="Proteomes" id="UP000256220"/>
    </source>
</evidence>
<comment type="caution">
    <text evidence="1">The sequence shown here is derived from an EMBL/GenBank/DDBJ whole genome shotgun (WGS) entry which is preliminary data.</text>
</comment>
<gene>
    <name evidence="1" type="ORF">BB31_11645</name>
</gene>
<sequence>MHERDRKLLAGMAHINAELGNVTIALLSTQPDDAEYAAALRQVATNLIRVGVSLLDRATELDGMTLDPGFILPYPAATQGDLP</sequence>
<dbReference type="Proteomes" id="UP000256220">
    <property type="component" value="Unassembled WGS sequence"/>
</dbReference>
<reference evidence="1 2" key="1">
    <citation type="journal article" date="2014" name="Genome Announc.">
        <title>Draft Genome Sequence of Amycolatopsis lurida NRRL 2430, Producer of the Glycopeptide Family Antibiotic Ristocetin.</title>
        <authorList>
            <person name="Kwun M.J."/>
            <person name="Hong H.J."/>
        </authorList>
    </citation>
    <scope>NUCLEOTIDE SEQUENCE [LARGE SCALE GENOMIC DNA]</scope>
    <source>
        <strain evidence="1 2">NRRL 2430</strain>
    </source>
</reference>
<name>A0A2P2FWB7_AMYLU</name>